<dbReference type="InterPro" id="IPR003462">
    <property type="entry name" value="ODC_Mu_crystall"/>
</dbReference>
<reference evidence="1 2" key="1">
    <citation type="journal article" date="2018" name="Int. J. Syst. Evol. Microbiol.">
        <title>Epidermidibacterium keratini gen. nov., sp. nov., a member of the family Sporichthyaceae, isolated from keratin epidermis.</title>
        <authorList>
            <person name="Lee D.G."/>
            <person name="Trujillo M.E."/>
            <person name="Kang S."/>
            <person name="Nam J.J."/>
            <person name="Kim Y.J."/>
        </authorList>
    </citation>
    <scope>NUCLEOTIDE SEQUENCE [LARGE SCALE GENOMIC DNA]</scope>
    <source>
        <strain evidence="1 2">EPI-7</strain>
    </source>
</reference>
<dbReference type="Gene3D" id="3.30.1780.10">
    <property type="entry name" value="ornithine cyclodeaminase, domain 1"/>
    <property type="match status" value="1"/>
</dbReference>
<dbReference type="RefSeq" id="WP_159544790.1">
    <property type="nucleotide sequence ID" value="NZ_CP047156.1"/>
</dbReference>
<dbReference type="InterPro" id="IPR023401">
    <property type="entry name" value="ODC_N"/>
</dbReference>
<sequence>MTLPRLLDDEQVRRYPAADAVAVMLRTLRAHGAGQLAAPPRVSADLGSDGAMTFTVGALPEVYGYRAYDSLAGSNPQQVVVVHDRESGQVTAIAVGSALGPMRTGAIGGAAVAALTPTQTAELGVIGTGIQAYRQIWAISAVRRLSAVRVYSRDPGRREQFAQRVRDRLGLSVDATDSAEDAVREAGIVVVATSSTTPVLSSSWLRDDVHVNLLGPKADGAAEYPADLVADAALVTTDSLAQLRDYRPPAGEVDRVVELGRFIEEGRQRPPGRSVFHSVGLAGTEVALLGAIATNS</sequence>
<gene>
    <name evidence="1" type="ORF">EK0264_08820</name>
</gene>
<dbReference type="Proteomes" id="UP000463857">
    <property type="component" value="Chromosome"/>
</dbReference>
<dbReference type="Gene3D" id="3.40.50.720">
    <property type="entry name" value="NAD(P)-binding Rossmann-like Domain"/>
    <property type="match status" value="1"/>
</dbReference>
<protein>
    <submittedName>
        <fullName evidence="1">Ornithine cyclodeaminase family protein</fullName>
    </submittedName>
</protein>
<dbReference type="InterPro" id="IPR036291">
    <property type="entry name" value="NAD(P)-bd_dom_sf"/>
</dbReference>
<dbReference type="GO" id="GO:0005737">
    <property type="term" value="C:cytoplasm"/>
    <property type="evidence" value="ECO:0007669"/>
    <property type="project" value="TreeGrafter"/>
</dbReference>
<proteinExistence type="predicted"/>
<evidence type="ECO:0000313" key="2">
    <source>
        <dbReference type="Proteomes" id="UP000463857"/>
    </source>
</evidence>
<dbReference type="OrthoDB" id="9809203at2"/>
<dbReference type="KEGG" id="eke:EK0264_08820"/>
<dbReference type="Pfam" id="PF02423">
    <property type="entry name" value="OCD_Mu_crystall"/>
    <property type="match status" value="1"/>
</dbReference>
<dbReference type="PANTHER" id="PTHR13812">
    <property type="entry name" value="KETIMINE REDUCTASE MU-CRYSTALLIN"/>
    <property type="match status" value="1"/>
</dbReference>
<name>A0A7L4YMU1_9ACTN</name>
<dbReference type="AlphaFoldDB" id="A0A7L4YMU1"/>
<keyword evidence="2" id="KW-1185">Reference proteome</keyword>
<evidence type="ECO:0000313" key="1">
    <source>
        <dbReference type="EMBL" id="QHC00372.1"/>
    </source>
</evidence>
<accession>A0A7L4YMU1</accession>
<dbReference type="PANTHER" id="PTHR13812:SF19">
    <property type="entry name" value="KETIMINE REDUCTASE MU-CRYSTALLIN"/>
    <property type="match status" value="1"/>
</dbReference>
<dbReference type="InParanoid" id="A0A7L4YMU1"/>
<organism evidence="1 2">
    <name type="scientific">Epidermidibacterium keratini</name>
    <dbReference type="NCBI Taxonomy" id="1891644"/>
    <lineage>
        <taxon>Bacteria</taxon>
        <taxon>Bacillati</taxon>
        <taxon>Actinomycetota</taxon>
        <taxon>Actinomycetes</taxon>
        <taxon>Sporichthyales</taxon>
        <taxon>Sporichthyaceae</taxon>
        <taxon>Epidermidibacterium</taxon>
    </lineage>
</organism>
<dbReference type="SUPFAM" id="SSF51735">
    <property type="entry name" value="NAD(P)-binding Rossmann-fold domains"/>
    <property type="match status" value="1"/>
</dbReference>
<dbReference type="EMBL" id="CP047156">
    <property type="protein sequence ID" value="QHC00372.1"/>
    <property type="molecule type" value="Genomic_DNA"/>
</dbReference>